<proteinExistence type="predicted"/>
<keyword evidence="2" id="KW-1185">Reference proteome</keyword>
<gene>
    <name evidence="1" type="ORF">SK128_003146</name>
</gene>
<comment type="caution">
    <text evidence="1">The sequence shown here is derived from an EMBL/GenBank/DDBJ whole genome shotgun (WGS) entry which is preliminary data.</text>
</comment>
<sequence length="147" mass="16033">MKNECEGGKMTFRRLVSQCSFLSSKLLTVNFYFSFTCSSLSPPHPLCPPAADGLFCHSHIPGSEGTTWVFCPSTSCYTVGISVLGVGDSKRGCADKTYPETCQAAETIVATGQVCFCNQFLCNYSSASSRSCYLPLLLLPYLIFKFI</sequence>
<dbReference type="Proteomes" id="UP001381693">
    <property type="component" value="Unassembled WGS sequence"/>
</dbReference>
<protein>
    <submittedName>
        <fullName evidence="1">Uncharacterized protein</fullName>
    </submittedName>
</protein>
<evidence type="ECO:0000313" key="2">
    <source>
        <dbReference type="Proteomes" id="UP001381693"/>
    </source>
</evidence>
<dbReference type="EMBL" id="JAXCGZ010020892">
    <property type="protein sequence ID" value="KAK7063272.1"/>
    <property type="molecule type" value="Genomic_DNA"/>
</dbReference>
<organism evidence="1 2">
    <name type="scientific">Halocaridina rubra</name>
    <name type="common">Hawaiian red shrimp</name>
    <dbReference type="NCBI Taxonomy" id="373956"/>
    <lineage>
        <taxon>Eukaryota</taxon>
        <taxon>Metazoa</taxon>
        <taxon>Ecdysozoa</taxon>
        <taxon>Arthropoda</taxon>
        <taxon>Crustacea</taxon>
        <taxon>Multicrustacea</taxon>
        <taxon>Malacostraca</taxon>
        <taxon>Eumalacostraca</taxon>
        <taxon>Eucarida</taxon>
        <taxon>Decapoda</taxon>
        <taxon>Pleocyemata</taxon>
        <taxon>Caridea</taxon>
        <taxon>Atyoidea</taxon>
        <taxon>Atyidae</taxon>
        <taxon>Halocaridina</taxon>
    </lineage>
</organism>
<name>A0AAN8WEX7_HALRR</name>
<evidence type="ECO:0000313" key="1">
    <source>
        <dbReference type="EMBL" id="KAK7063272.1"/>
    </source>
</evidence>
<accession>A0AAN8WEX7</accession>
<dbReference type="AlphaFoldDB" id="A0AAN8WEX7"/>
<reference evidence="1 2" key="1">
    <citation type="submission" date="2023-11" db="EMBL/GenBank/DDBJ databases">
        <title>Halocaridina rubra genome assembly.</title>
        <authorList>
            <person name="Smith C."/>
        </authorList>
    </citation>
    <scope>NUCLEOTIDE SEQUENCE [LARGE SCALE GENOMIC DNA]</scope>
    <source>
        <strain evidence="1">EP-1</strain>
        <tissue evidence="1">Whole</tissue>
    </source>
</reference>